<gene>
    <name evidence="12" type="ORF">E0H58_08445</name>
    <name evidence="13" type="ORF">E0H92_41495</name>
</gene>
<dbReference type="Gene3D" id="3.40.50.150">
    <property type="entry name" value="Vaccinia Virus protein VP39"/>
    <property type="match status" value="1"/>
</dbReference>
<evidence type="ECO:0000256" key="1">
    <source>
        <dbReference type="ARBA" id="ARBA00004496"/>
    </source>
</evidence>
<evidence type="ECO:0000256" key="2">
    <source>
        <dbReference type="ARBA" id="ARBA00005369"/>
    </source>
</evidence>
<organism evidence="13 15">
    <name type="scientific">Kribbella speibonae</name>
    <dbReference type="NCBI Taxonomy" id="1572660"/>
    <lineage>
        <taxon>Bacteria</taxon>
        <taxon>Bacillati</taxon>
        <taxon>Actinomycetota</taxon>
        <taxon>Actinomycetes</taxon>
        <taxon>Propionibacteriales</taxon>
        <taxon>Kribbellaceae</taxon>
        <taxon>Kribbella</taxon>
    </lineage>
</organism>
<dbReference type="GO" id="GO:0004719">
    <property type="term" value="F:protein-L-isoaspartate (D-aspartate) O-methyltransferase activity"/>
    <property type="evidence" value="ECO:0007669"/>
    <property type="project" value="UniProtKB-EC"/>
</dbReference>
<evidence type="ECO:0000313" key="12">
    <source>
        <dbReference type="EMBL" id="TCC27945.1"/>
    </source>
</evidence>
<dbReference type="SUPFAM" id="SSF53335">
    <property type="entry name" value="S-adenosyl-L-methionine-dependent methyltransferases"/>
    <property type="match status" value="1"/>
</dbReference>
<evidence type="ECO:0000256" key="7">
    <source>
        <dbReference type="ARBA" id="ARBA00022679"/>
    </source>
</evidence>
<dbReference type="CDD" id="cd02440">
    <property type="entry name" value="AdoMet_MTases"/>
    <property type="match status" value="1"/>
</dbReference>
<evidence type="ECO:0000256" key="9">
    <source>
        <dbReference type="ARBA" id="ARBA00030757"/>
    </source>
</evidence>
<dbReference type="NCBIfam" id="TIGR04188">
    <property type="entry name" value="methyltr_grsp"/>
    <property type="match status" value="1"/>
</dbReference>
<dbReference type="AlphaFoldDB" id="A0A4V2M2U8"/>
<dbReference type="InterPro" id="IPR026448">
    <property type="entry name" value="Methyltr_grasp"/>
</dbReference>
<proteinExistence type="inferred from homology"/>
<evidence type="ECO:0000256" key="11">
    <source>
        <dbReference type="ARBA" id="ARBA00031350"/>
    </source>
</evidence>
<keyword evidence="6" id="KW-0489">Methyltransferase</keyword>
<dbReference type="EMBL" id="SJJY01000001">
    <property type="protein sequence ID" value="TCC27945.1"/>
    <property type="molecule type" value="Genomic_DNA"/>
</dbReference>
<name>A0A4V2M2U8_9ACTN</name>
<dbReference type="Proteomes" id="UP000292385">
    <property type="component" value="Unassembled WGS sequence"/>
</dbReference>
<reference evidence="14 15" key="1">
    <citation type="submission" date="2019-02" db="EMBL/GenBank/DDBJ databases">
        <title>Kribbella capetownensis sp. nov. and Kribbella speibonae sp. nov., isolated from soil.</title>
        <authorList>
            <person name="Curtis S.M."/>
            <person name="Norton I."/>
            <person name="Everest G.J."/>
            <person name="Meyers P.R."/>
        </authorList>
    </citation>
    <scope>NUCLEOTIDE SEQUENCE [LARGE SCALE GENOMIC DNA]</scope>
    <source>
        <strain evidence="12 14">SK5</strain>
        <strain evidence="13 15">YM55</strain>
    </source>
</reference>
<dbReference type="InterPro" id="IPR029063">
    <property type="entry name" value="SAM-dependent_MTases_sf"/>
</dbReference>
<dbReference type="RefSeq" id="WP_131460613.1">
    <property type="nucleotide sequence ID" value="NZ_SJJY01000001.1"/>
</dbReference>
<accession>A0A4V2M2U8</accession>
<dbReference type="PANTHER" id="PTHR11579">
    <property type="entry name" value="PROTEIN-L-ISOASPARTATE O-METHYLTRANSFERASE"/>
    <property type="match status" value="1"/>
</dbReference>
<dbReference type="Proteomes" id="UP000294225">
    <property type="component" value="Unassembled WGS sequence"/>
</dbReference>
<keyword evidence="7" id="KW-0808">Transferase</keyword>
<keyword evidence="5" id="KW-0963">Cytoplasm</keyword>
<dbReference type="PANTHER" id="PTHR11579:SF0">
    <property type="entry name" value="PROTEIN-L-ISOASPARTATE(D-ASPARTATE) O-METHYLTRANSFERASE"/>
    <property type="match status" value="1"/>
</dbReference>
<dbReference type="GO" id="GO:0005737">
    <property type="term" value="C:cytoplasm"/>
    <property type="evidence" value="ECO:0007669"/>
    <property type="project" value="UniProtKB-SubCell"/>
</dbReference>
<evidence type="ECO:0000313" key="14">
    <source>
        <dbReference type="Proteomes" id="UP000292385"/>
    </source>
</evidence>
<comment type="caution">
    <text evidence="13">The sequence shown here is derived from an EMBL/GenBank/DDBJ whole genome shotgun (WGS) entry which is preliminary data.</text>
</comment>
<keyword evidence="14" id="KW-1185">Reference proteome</keyword>
<evidence type="ECO:0000313" key="15">
    <source>
        <dbReference type="Proteomes" id="UP000294225"/>
    </source>
</evidence>
<sequence>MSAADSRGRSVHLRRHLVDALTETGDLRTRPWRDAIQAVPREVFIPTFFRPVDGPAETLWMPVTADLIDESEWLELAYQDETWVTQLDGQLDPKQTERPVTGVPTSSSTMPGLVVRMLEELRVEDGAKVLEIGTGTGYSTALLSERLGGEFVTSIEYDSAVARRAALALGTAGYTPNLVVGDGLDGHPATALFDRVIATCSVRHVPAAWIEQTRPGGSILTTLTGWLDASAGLVRLEVTGQGRAKGTFLGTTDSFMPARPHDRPALPDDLFDWLGETSGKERATAIGPEVLEQTVDWTAAYLAQLAVPGAQPIGISEGDGPMITYLIDGGRQAFAALIPQSDRSWRVRTAGPVDLWARVERILETWRAAGQPSLDSFHIDIRPDVQTISLTGVGDRPLGSLPLRT</sequence>
<dbReference type="InterPro" id="IPR000682">
    <property type="entry name" value="PCMT"/>
</dbReference>
<dbReference type="GO" id="GO:0032259">
    <property type="term" value="P:methylation"/>
    <property type="evidence" value="ECO:0007669"/>
    <property type="project" value="UniProtKB-KW"/>
</dbReference>
<comment type="subcellular location">
    <subcellularLocation>
        <location evidence="1">Cytoplasm</location>
    </subcellularLocation>
</comment>
<dbReference type="EC" id="2.1.1.77" evidence="3"/>
<dbReference type="Pfam" id="PF01135">
    <property type="entry name" value="PCMT"/>
    <property type="match status" value="1"/>
</dbReference>
<evidence type="ECO:0000256" key="3">
    <source>
        <dbReference type="ARBA" id="ARBA00011890"/>
    </source>
</evidence>
<evidence type="ECO:0000256" key="10">
    <source>
        <dbReference type="ARBA" id="ARBA00031323"/>
    </source>
</evidence>
<evidence type="ECO:0000256" key="6">
    <source>
        <dbReference type="ARBA" id="ARBA00022603"/>
    </source>
</evidence>
<evidence type="ECO:0000256" key="4">
    <source>
        <dbReference type="ARBA" id="ARBA00013346"/>
    </source>
</evidence>
<dbReference type="EMBL" id="SJKC01000009">
    <property type="protein sequence ID" value="TCC29502.1"/>
    <property type="molecule type" value="Genomic_DNA"/>
</dbReference>
<evidence type="ECO:0000313" key="13">
    <source>
        <dbReference type="EMBL" id="TCC29502.1"/>
    </source>
</evidence>
<evidence type="ECO:0000256" key="8">
    <source>
        <dbReference type="ARBA" id="ARBA00022691"/>
    </source>
</evidence>
<keyword evidence="8" id="KW-0949">S-adenosyl-L-methionine</keyword>
<comment type="similarity">
    <text evidence="2">Belongs to the methyltransferase superfamily. L-isoaspartyl/D-aspartyl protein methyltransferase family.</text>
</comment>
<evidence type="ECO:0000256" key="5">
    <source>
        <dbReference type="ARBA" id="ARBA00022490"/>
    </source>
</evidence>
<protein>
    <recommendedName>
        <fullName evidence="4">Protein-L-isoaspartate O-methyltransferase</fullName>
        <ecNumber evidence="3">2.1.1.77</ecNumber>
    </recommendedName>
    <alternativeName>
        <fullName evidence="11">L-isoaspartyl protein carboxyl methyltransferase</fullName>
    </alternativeName>
    <alternativeName>
        <fullName evidence="9">Protein L-isoaspartyl methyltransferase</fullName>
    </alternativeName>
    <alternativeName>
        <fullName evidence="10">Protein-beta-aspartate methyltransferase</fullName>
    </alternativeName>
</protein>